<organism evidence="2 3">
    <name type="scientific">Candidatus Chloroploca asiatica</name>
    <dbReference type="NCBI Taxonomy" id="1506545"/>
    <lineage>
        <taxon>Bacteria</taxon>
        <taxon>Bacillati</taxon>
        <taxon>Chloroflexota</taxon>
        <taxon>Chloroflexia</taxon>
        <taxon>Chloroflexales</taxon>
        <taxon>Chloroflexineae</taxon>
        <taxon>Oscillochloridaceae</taxon>
        <taxon>Candidatus Chloroploca</taxon>
    </lineage>
</organism>
<dbReference type="SUPFAM" id="SSF52799">
    <property type="entry name" value="(Phosphotyrosine protein) phosphatases II"/>
    <property type="match status" value="1"/>
</dbReference>
<feature type="domain" description="Beta-lactamase hydrolase-like protein phosphatase-like" evidence="1">
    <location>
        <begin position="24"/>
        <end position="121"/>
    </location>
</feature>
<evidence type="ECO:0000259" key="1">
    <source>
        <dbReference type="Pfam" id="PF04273"/>
    </source>
</evidence>
<proteinExistence type="predicted"/>
<dbReference type="Proteomes" id="UP000220922">
    <property type="component" value="Unassembled WGS sequence"/>
</dbReference>
<dbReference type="OrthoDB" id="7391097at2"/>
<dbReference type="AlphaFoldDB" id="A0A2H3L464"/>
<name>A0A2H3L464_9CHLR</name>
<comment type="caution">
    <text evidence="2">The sequence shown here is derived from an EMBL/GenBank/DDBJ whole genome shotgun (WGS) entry which is preliminary data.</text>
</comment>
<dbReference type="InterPro" id="IPR029021">
    <property type="entry name" value="Prot-tyrosine_phosphatase-like"/>
</dbReference>
<keyword evidence="3" id="KW-1185">Reference proteome</keyword>
<gene>
    <name evidence="2" type="ORF">A9Q02_11675</name>
</gene>
<dbReference type="CDD" id="cd14503">
    <property type="entry name" value="PTP-bact"/>
    <property type="match status" value="1"/>
</dbReference>
<evidence type="ECO:0000313" key="2">
    <source>
        <dbReference type="EMBL" id="PDV99599.1"/>
    </source>
</evidence>
<evidence type="ECO:0000313" key="3">
    <source>
        <dbReference type="Proteomes" id="UP000220922"/>
    </source>
</evidence>
<accession>A0A2H3L464</accession>
<dbReference type="InterPro" id="IPR005939">
    <property type="entry name" value="BLH_phosphatase-like"/>
</dbReference>
<dbReference type="RefSeq" id="WP_097651763.1">
    <property type="nucleotide sequence ID" value="NZ_LYXE01000066.1"/>
</dbReference>
<dbReference type="GO" id="GO:0016787">
    <property type="term" value="F:hydrolase activity"/>
    <property type="evidence" value="ECO:0007669"/>
    <property type="project" value="InterPro"/>
</dbReference>
<dbReference type="Gene3D" id="3.90.190.10">
    <property type="entry name" value="Protein tyrosine phosphatase superfamily"/>
    <property type="match status" value="1"/>
</dbReference>
<dbReference type="Pfam" id="PF04273">
    <property type="entry name" value="BLH_phosphatase"/>
    <property type="match status" value="1"/>
</dbReference>
<protein>
    <recommendedName>
        <fullName evidence="1">Beta-lactamase hydrolase-like protein phosphatase-like domain-containing protein</fullName>
    </recommendedName>
</protein>
<dbReference type="EMBL" id="LYXE01000066">
    <property type="protein sequence ID" value="PDV99599.1"/>
    <property type="molecule type" value="Genomic_DNA"/>
</dbReference>
<sequence length="167" mass="18907">MATNELPCGNLQAQTEGATLRSYAVTPDVLLASQPQIEDWAKLVEQGYRTVINLRSDPERAAEQARNAEAAGLRYFHAPWPAYELEAEHVEELADLVENPDTGRLVFHCRSATRVGLMWMLYRQQHHGWTREQAEAELRAAGYDDDSMETFGFCADDYMDRVAEATK</sequence>
<reference evidence="2 3" key="1">
    <citation type="submission" date="2016-05" db="EMBL/GenBank/DDBJ databases">
        <authorList>
            <person name="Lavstsen T."/>
            <person name="Jespersen J.S."/>
        </authorList>
    </citation>
    <scope>NUCLEOTIDE SEQUENCE [LARGE SCALE GENOMIC DNA]</scope>
    <source>
        <strain evidence="2 3">B7-9</strain>
    </source>
</reference>